<sequence>MISDGQFEVDLFCNIKFLAVFPISFLKRLTNLEILELVSCNFKELASFESGAHEDKDMIITIPNTKKLKLVAIKNT</sequence>
<reference evidence="1 2" key="1">
    <citation type="journal article" date="2019" name="Genome Biol. Evol.">
        <title>Insights into the evolution of the New World diploid cottons (Gossypium, subgenus Houzingenia) based on genome sequencing.</title>
        <authorList>
            <person name="Grover C.E."/>
            <person name="Arick M.A. 2nd"/>
            <person name="Thrash A."/>
            <person name="Conover J.L."/>
            <person name="Sanders W.S."/>
            <person name="Peterson D.G."/>
            <person name="Frelichowski J.E."/>
            <person name="Scheffler J.A."/>
            <person name="Scheffler B.E."/>
            <person name="Wendel J.F."/>
        </authorList>
    </citation>
    <scope>NUCLEOTIDE SEQUENCE [LARGE SCALE GENOMIC DNA]</scope>
    <source>
        <strain evidence="1">1</strain>
        <tissue evidence="1">Leaf</tissue>
    </source>
</reference>
<evidence type="ECO:0000313" key="2">
    <source>
        <dbReference type="Proteomes" id="UP000593576"/>
    </source>
</evidence>
<name>A0A7J9N3V0_GOSSC</name>
<protein>
    <submittedName>
        <fullName evidence="1">Uncharacterized protein</fullName>
    </submittedName>
</protein>
<dbReference type="OrthoDB" id="996339at2759"/>
<dbReference type="EMBL" id="JABFAF010270202">
    <property type="protein sequence ID" value="MBA0877995.1"/>
    <property type="molecule type" value="Genomic_DNA"/>
</dbReference>
<organism evidence="1 2">
    <name type="scientific">Gossypium schwendimanii</name>
    <name type="common">Cotton</name>
    <dbReference type="NCBI Taxonomy" id="34291"/>
    <lineage>
        <taxon>Eukaryota</taxon>
        <taxon>Viridiplantae</taxon>
        <taxon>Streptophyta</taxon>
        <taxon>Embryophyta</taxon>
        <taxon>Tracheophyta</taxon>
        <taxon>Spermatophyta</taxon>
        <taxon>Magnoliopsida</taxon>
        <taxon>eudicotyledons</taxon>
        <taxon>Gunneridae</taxon>
        <taxon>Pentapetalae</taxon>
        <taxon>rosids</taxon>
        <taxon>malvids</taxon>
        <taxon>Malvales</taxon>
        <taxon>Malvaceae</taxon>
        <taxon>Malvoideae</taxon>
        <taxon>Gossypium</taxon>
    </lineage>
</organism>
<proteinExistence type="predicted"/>
<keyword evidence="2" id="KW-1185">Reference proteome</keyword>
<dbReference type="AlphaFoldDB" id="A0A7J9N3V0"/>
<gene>
    <name evidence="1" type="ORF">Goshw_020126</name>
</gene>
<accession>A0A7J9N3V0</accession>
<comment type="caution">
    <text evidence="1">The sequence shown here is derived from an EMBL/GenBank/DDBJ whole genome shotgun (WGS) entry which is preliminary data.</text>
</comment>
<evidence type="ECO:0000313" key="1">
    <source>
        <dbReference type="EMBL" id="MBA0877995.1"/>
    </source>
</evidence>
<dbReference type="Proteomes" id="UP000593576">
    <property type="component" value="Unassembled WGS sequence"/>
</dbReference>